<keyword evidence="9" id="KW-0406">Ion transport</keyword>
<keyword evidence="10 13" id="KW-0472">Membrane</keyword>
<dbReference type="GO" id="GO:0015252">
    <property type="term" value="F:proton channel activity"/>
    <property type="evidence" value="ECO:0007669"/>
    <property type="project" value="InterPro"/>
</dbReference>
<gene>
    <name evidence="14" type="ORF">E3T61_18725</name>
</gene>
<comment type="caution">
    <text evidence="14">The sequence shown here is derived from an EMBL/GenBank/DDBJ whole genome shotgun (WGS) entry which is preliminary data.</text>
</comment>
<dbReference type="Pfam" id="PF06736">
    <property type="entry name" value="TMEM175"/>
    <property type="match status" value="1"/>
</dbReference>
<keyword evidence="3" id="KW-0813">Transport</keyword>
<sequence>MESARARYRRLLDTGRNTERVEFFSDAVFAIAMTLLVLDIRLPDTDSGALGPALAALAPEYFAYALSFAVIAVNWAAHHRKFRLVSGYDRRLVQLNLLLLLLVAFLPFPTSVLSEYGGEIPAVVLYAGTVAAISGAQCLVWVSARASGLLDPAVDRAMFFYVLRTMLVTVVVFAASIPVALIGAPDAAMYSWIIAAPLSVVAARWVPEPAAAHS</sequence>
<evidence type="ECO:0000256" key="6">
    <source>
        <dbReference type="ARBA" id="ARBA00022826"/>
    </source>
</evidence>
<comment type="subcellular location">
    <subcellularLocation>
        <location evidence="1">Membrane</location>
        <topology evidence="1">Multi-pass membrane protein</topology>
    </subcellularLocation>
</comment>
<evidence type="ECO:0000313" key="14">
    <source>
        <dbReference type="EMBL" id="TFD84495.1"/>
    </source>
</evidence>
<organism evidence="14 15">
    <name type="scientific">Cryobacterium lactosi</name>
    <dbReference type="NCBI Taxonomy" id="1259202"/>
    <lineage>
        <taxon>Bacteria</taxon>
        <taxon>Bacillati</taxon>
        <taxon>Actinomycetota</taxon>
        <taxon>Actinomycetes</taxon>
        <taxon>Micrococcales</taxon>
        <taxon>Microbacteriaceae</taxon>
        <taxon>Cryobacterium</taxon>
    </lineage>
</organism>
<comment type="similarity">
    <text evidence="2">Belongs to the TMEM175 family.</text>
</comment>
<dbReference type="Proteomes" id="UP000298468">
    <property type="component" value="Unassembled WGS sequence"/>
</dbReference>
<keyword evidence="15" id="KW-1185">Reference proteome</keyword>
<evidence type="ECO:0000256" key="10">
    <source>
        <dbReference type="ARBA" id="ARBA00023136"/>
    </source>
</evidence>
<dbReference type="PANTHER" id="PTHR31462:SF5">
    <property type="entry name" value="ENDOSOMAL_LYSOSOMAL PROTON CHANNEL TMEM175"/>
    <property type="match status" value="1"/>
</dbReference>
<dbReference type="GO" id="GO:0016020">
    <property type="term" value="C:membrane"/>
    <property type="evidence" value="ECO:0007669"/>
    <property type="project" value="UniProtKB-SubCell"/>
</dbReference>
<reference evidence="14 15" key="1">
    <citation type="submission" date="2019-03" db="EMBL/GenBank/DDBJ databases">
        <title>Genomics of glacier-inhabiting Cryobacterium strains.</title>
        <authorList>
            <person name="Liu Q."/>
            <person name="Xin Y.-H."/>
        </authorList>
    </citation>
    <scope>NUCLEOTIDE SEQUENCE [LARGE SCALE GENOMIC DNA]</scope>
    <source>
        <strain evidence="14 15">Sr59</strain>
    </source>
</reference>
<evidence type="ECO:0000256" key="7">
    <source>
        <dbReference type="ARBA" id="ARBA00022958"/>
    </source>
</evidence>
<evidence type="ECO:0000256" key="13">
    <source>
        <dbReference type="SAM" id="Phobius"/>
    </source>
</evidence>
<feature type="transmembrane region" description="Helical" evidence="13">
    <location>
        <begin position="21"/>
        <end position="41"/>
    </location>
</feature>
<dbReference type="EMBL" id="SOHM01000040">
    <property type="protein sequence ID" value="TFD84495.1"/>
    <property type="molecule type" value="Genomic_DNA"/>
</dbReference>
<evidence type="ECO:0000313" key="15">
    <source>
        <dbReference type="Proteomes" id="UP000298468"/>
    </source>
</evidence>
<feature type="transmembrane region" description="Helical" evidence="13">
    <location>
        <begin position="61"/>
        <end position="77"/>
    </location>
</feature>
<dbReference type="InterPro" id="IPR010617">
    <property type="entry name" value="TMEM175-like"/>
</dbReference>
<feature type="transmembrane region" description="Helical" evidence="13">
    <location>
        <begin position="158"/>
        <end position="181"/>
    </location>
</feature>
<evidence type="ECO:0000256" key="9">
    <source>
        <dbReference type="ARBA" id="ARBA00023065"/>
    </source>
</evidence>
<keyword evidence="11" id="KW-0407">Ion channel</keyword>
<evidence type="ECO:0000256" key="12">
    <source>
        <dbReference type="ARBA" id="ARBA00034430"/>
    </source>
</evidence>
<keyword evidence="7" id="KW-0630">Potassium</keyword>
<proteinExistence type="inferred from homology"/>
<keyword evidence="5 13" id="KW-0812">Transmembrane</keyword>
<name>A0A4R9BJ24_9MICO</name>
<evidence type="ECO:0000256" key="11">
    <source>
        <dbReference type="ARBA" id="ARBA00023303"/>
    </source>
</evidence>
<evidence type="ECO:0000256" key="5">
    <source>
        <dbReference type="ARBA" id="ARBA00022692"/>
    </source>
</evidence>
<dbReference type="AlphaFoldDB" id="A0A4R9BJ24"/>
<comment type="catalytic activity">
    <reaction evidence="12">
        <text>K(+)(in) = K(+)(out)</text>
        <dbReference type="Rhea" id="RHEA:29463"/>
        <dbReference type="ChEBI" id="CHEBI:29103"/>
    </reaction>
</comment>
<dbReference type="PANTHER" id="PTHR31462">
    <property type="entry name" value="ENDOSOMAL/LYSOSOMAL POTASSIUM CHANNEL TMEM175"/>
    <property type="match status" value="1"/>
</dbReference>
<dbReference type="OrthoDB" id="7626281at2"/>
<evidence type="ECO:0000256" key="4">
    <source>
        <dbReference type="ARBA" id="ARBA00022538"/>
    </source>
</evidence>
<protein>
    <submittedName>
        <fullName evidence="14">DUF1211 domain-containing protein</fullName>
    </submittedName>
</protein>
<feature type="transmembrane region" description="Helical" evidence="13">
    <location>
        <begin position="123"/>
        <end position="146"/>
    </location>
</feature>
<keyword evidence="4" id="KW-0633">Potassium transport</keyword>
<keyword evidence="8 13" id="KW-1133">Transmembrane helix</keyword>
<evidence type="ECO:0000256" key="3">
    <source>
        <dbReference type="ARBA" id="ARBA00022448"/>
    </source>
</evidence>
<dbReference type="GO" id="GO:0005267">
    <property type="term" value="F:potassium channel activity"/>
    <property type="evidence" value="ECO:0007669"/>
    <property type="project" value="UniProtKB-KW"/>
</dbReference>
<accession>A0A4R9BJ24</accession>
<dbReference type="RefSeq" id="WP_134642364.1">
    <property type="nucleotide sequence ID" value="NZ_SOHM01000040.1"/>
</dbReference>
<evidence type="ECO:0000256" key="2">
    <source>
        <dbReference type="ARBA" id="ARBA00006920"/>
    </source>
</evidence>
<evidence type="ECO:0000256" key="1">
    <source>
        <dbReference type="ARBA" id="ARBA00004141"/>
    </source>
</evidence>
<evidence type="ECO:0000256" key="8">
    <source>
        <dbReference type="ARBA" id="ARBA00022989"/>
    </source>
</evidence>
<keyword evidence="6" id="KW-0631">Potassium channel</keyword>
<feature type="transmembrane region" description="Helical" evidence="13">
    <location>
        <begin position="97"/>
        <end position="117"/>
    </location>
</feature>